<feature type="domain" description="6-phosphofructo-2-kinase" evidence="4">
    <location>
        <begin position="79"/>
        <end position="298"/>
    </location>
</feature>
<sequence length="611" mass="70050">MYGNKVTTPEIDGGLPTFQKRPLNDTPAASSMTSPVGSYQATPTMTRRQSVLSLKKTRSYTLDVPGLTKSKTSPDGLISREDVGSKLVIVMVGLPAMGKSFITNKLSRYLNYSMYYCKVFNVGNTRRKWNQLHSVESQDADFFRFDNEESSKLRDQWAFDTLDELLNYLLNGEGSVGILDGSNVTRARRNEILMRIKARNSDIKVLFLESICHDKQIIEKNINWKLFGPDYKGKDPLESLLDFKKRLTNYDNNYEHIDDDENLCYVKMIDVGEKIISYNIQGFLASQTVYFLMNFNLTRRQIWITRAGESEFNCTGQVGGDSSLTNRGDKYAKALANFINDKRTAFLSDDSISNRINDFYVWTSMHERSVQTSKYFNDNDYPIKQMRMLDEINTGDLDGLTYTEIKNLYPIEFEHRIKDKLHYRYPGTGGESYLDVINRLRPVINEVERIEDNVLIITHHVVARALLGYFLNLHVDVITNLDVPLHCVYCLEPKPYGISWSLYEYNDVTDGFQKVSKSDLNITRVKQLGLVHEERRYSLVPTTPSSSRSSSINHPTAQNPTRRRSFTVSRGGTNITSRDLPAATQLQEDSFLRRDDTKEPISLKNDSNFTL</sequence>
<dbReference type="SUPFAM" id="SSF52540">
    <property type="entry name" value="P-loop containing nucleoside triphosphate hydrolases"/>
    <property type="match status" value="1"/>
</dbReference>
<dbReference type="KEGG" id="kaf:KAFR_0H03480"/>
<dbReference type="InterPro" id="IPR013078">
    <property type="entry name" value="His_Pase_superF_clade-1"/>
</dbReference>
<dbReference type="Gene3D" id="3.40.50.1240">
    <property type="entry name" value="Phosphoglycerate mutase-like"/>
    <property type="match status" value="1"/>
</dbReference>
<evidence type="ECO:0000313" key="5">
    <source>
        <dbReference type="EMBL" id="CCF59758.1"/>
    </source>
</evidence>
<dbReference type="GO" id="GO:0006003">
    <property type="term" value="P:fructose 2,6-bisphosphate metabolic process"/>
    <property type="evidence" value="ECO:0007669"/>
    <property type="project" value="EnsemblFungi"/>
</dbReference>
<dbReference type="AlphaFoldDB" id="H2AYI1"/>
<evidence type="ECO:0000313" key="6">
    <source>
        <dbReference type="Proteomes" id="UP000005220"/>
    </source>
</evidence>
<evidence type="ECO:0000256" key="3">
    <source>
        <dbReference type="SAM" id="MobiDB-lite"/>
    </source>
</evidence>
<evidence type="ECO:0000259" key="4">
    <source>
        <dbReference type="Pfam" id="PF01591"/>
    </source>
</evidence>
<feature type="compositionally biased region" description="Polar residues" evidence="3">
    <location>
        <begin position="27"/>
        <end position="42"/>
    </location>
</feature>
<gene>
    <name evidence="5" type="primary">KAFR0H03480</name>
    <name evidence="5" type="ORF">KAFR_0H03480</name>
</gene>
<protein>
    <recommendedName>
        <fullName evidence="4">6-phosphofructo-2-kinase domain-containing protein</fullName>
    </recommendedName>
</protein>
<reference evidence="5 6" key="1">
    <citation type="journal article" date="2011" name="Proc. Natl. Acad. Sci. U.S.A.">
        <title>Evolutionary erosion of yeast sex chromosomes by mating-type switching accidents.</title>
        <authorList>
            <person name="Gordon J.L."/>
            <person name="Armisen D."/>
            <person name="Proux-Wera E."/>
            <person name="Oheigeartaigh S.S."/>
            <person name="Byrne K.P."/>
            <person name="Wolfe K.H."/>
        </authorList>
    </citation>
    <scope>NUCLEOTIDE SEQUENCE [LARGE SCALE GENOMIC DNA]</scope>
    <source>
        <strain evidence="6">ATCC 22294 / BCRC 22015 / CBS 2517 / CECT 1963 / NBRC 1671 / NRRL Y-8276</strain>
    </source>
</reference>
<dbReference type="GeneID" id="13887754"/>
<feature type="compositionally biased region" description="Polar residues" evidence="3">
    <location>
        <begin position="552"/>
        <end position="577"/>
    </location>
</feature>
<proteinExistence type="predicted"/>
<dbReference type="eggNOG" id="KOG0234">
    <property type="taxonomic scope" value="Eukaryota"/>
</dbReference>
<accession>H2AYI1</accession>
<dbReference type="Gene3D" id="3.40.50.300">
    <property type="entry name" value="P-loop containing nucleotide triphosphate hydrolases"/>
    <property type="match status" value="1"/>
</dbReference>
<dbReference type="OrthoDB" id="267323at2759"/>
<dbReference type="GO" id="GO:0005524">
    <property type="term" value="F:ATP binding"/>
    <property type="evidence" value="ECO:0007669"/>
    <property type="project" value="UniProtKB-KW"/>
</dbReference>
<dbReference type="InParanoid" id="H2AYI1"/>
<dbReference type="PRINTS" id="PR00991">
    <property type="entry name" value="6PFRUCTKNASE"/>
</dbReference>
<dbReference type="GO" id="GO:0006000">
    <property type="term" value="P:fructose metabolic process"/>
    <property type="evidence" value="ECO:0007669"/>
    <property type="project" value="InterPro"/>
</dbReference>
<dbReference type="SUPFAM" id="SSF53254">
    <property type="entry name" value="Phosphoglycerate mutase-like"/>
    <property type="match status" value="1"/>
</dbReference>
<dbReference type="InterPro" id="IPR027417">
    <property type="entry name" value="P-loop_NTPase"/>
</dbReference>
<dbReference type="HOGENOM" id="CLU_006383_3_2_1"/>
<feature type="region of interest" description="Disordered" evidence="3">
    <location>
        <begin position="539"/>
        <end position="580"/>
    </location>
</feature>
<dbReference type="Proteomes" id="UP000005220">
    <property type="component" value="Chromosome 8"/>
</dbReference>
<name>H2AYI1_KAZAF</name>
<dbReference type="CDD" id="cd07067">
    <property type="entry name" value="HP_PGM_like"/>
    <property type="match status" value="1"/>
</dbReference>
<organism evidence="5 6">
    <name type="scientific">Kazachstania africana (strain ATCC 22294 / BCRC 22015 / CBS 2517 / CECT 1963 / NBRC 1671 / NRRL Y-8276)</name>
    <name type="common">Yeast</name>
    <name type="synonym">Kluyveromyces africanus</name>
    <dbReference type="NCBI Taxonomy" id="1071382"/>
    <lineage>
        <taxon>Eukaryota</taxon>
        <taxon>Fungi</taxon>
        <taxon>Dikarya</taxon>
        <taxon>Ascomycota</taxon>
        <taxon>Saccharomycotina</taxon>
        <taxon>Saccharomycetes</taxon>
        <taxon>Saccharomycetales</taxon>
        <taxon>Saccharomycetaceae</taxon>
        <taxon>Kazachstania</taxon>
    </lineage>
</organism>
<dbReference type="EMBL" id="HE650828">
    <property type="protein sequence ID" value="CCF59758.1"/>
    <property type="molecule type" value="Genomic_DNA"/>
</dbReference>
<dbReference type="GO" id="GO:0003873">
    <property type="term" value="F:6-phosphofructo-2-kinase activity"/>
    <property type="evidence" value="ECO:0007669"/>
    <property type="project" value="EnsemblFungi"/>
</dbReference>
<dbReference type="Pfam" id="PF01591">
    <property type="entry name" value="6PF2K"/>
    <property type="match status" value="1"/>
</dbReference>
<dbReference type="SMART" id="SM00855">
    <property type="entry name" value="PGAM"/>
    <property type="match status" value="1"/>
</dbReference>
<keyword evidence="6" id="KW-1185">Reference proteome</keyword>
<evidence type="ECO:0000256" key="2">
    <source>
        <dbReference type="ARBA" id="ARBA00022840"/>
    </source>
</evidence>
<dbReference type="FunFam" id="3.40.50.300:FF:000644">
    <property type="entry name" value="GpmB, Fructose-2,6-bisphosphatase"/>
    <property type="match status" value="1"/>
</dbReference>
<keyword evidence="1" id="KW-0547">Nucleotide-binding</keyword>
<dbReference type="PANTHER" id="PTHR10606:SF32">
    <property type="entry name" value="6-PHOSPHOFRUCTO-2-KINASE 1"/>
    <property type="match status" value="1"/>
</dbReference>
<dbReference type="InterPro" id="IPR003094">
    <property type="entry name" value="6Pfruct_kin"/>
</dbReference>
<evidence type="ECO:0000256" key="1">
    <source>
        <dbReference type="ARBA" id="ARBA00022741"/>
    </source>
</evidence>
<dbReference type="RefSeq" id="XP_003958893.1">
    <property type="nucleotide sequence ID" value="XM_003958844.1"/>
</dbReference>
<dbReference type="PANTHER" id="PTHR10606">
    <property type="entry name" value="6-PHOSPHOFRUCTO-2-KINASE/FRUCTOSE-2,6-BISPHOSPHATASE"/>
    <property type="match status" value="1"/>
</dbReference>
<dbReference type="STRING" id="1071382.H2AYI1"/>
<feature type="region of interest" description="Disordered" evidence="3">
    <location>
        <begin position="1"/>
        <end position="42"/>
    </location>
</feature>
<dbReference type="GO" id="GO:0005829">
    <property type="term" value="C:cytosol"/>
    <property type="evidence" value="ECO:0007669"/>
    <property type="project" value="TreeGrafter"/>
</dbReference>
<dbReference type="Pfam" id="PF00300">
    <property type="entry name" value="His_Phos_1"/>
    <property type="match status" value="1"/>
</dbReference>
<keyword evidence="2" id="KW-0067">ATP-binding</keyword>
<dbReference type="InterPro" id="IPR029033">
    <property type="entry name" value="His_PPase_superfam"/>
</dbReference>
<dbReference type="InterPro" id="IPR013079">
    <property type="entry name" value="6Phosfructo_kin"/>
</dbReference>